<dbReference type="AlphaFoldDB" id="X0WCX3"/>
<accession>X0WCX3</accession>
<sequence>MPKPQTVTRNKKGFFMPEKPSYEELEQRVKELEEKFLEYKKAKGEFRP</sequence>
<reference evidence="1" key="1">
    <citation type="journal article" date="2014" name="Front. Microbiol.">
        <title>High frequency of phylogenetically diverse reductive dehalogenase-homologous genes in deep subseafloor sedimentary metagenomes.</title>
        <authorList>
            <person name="Kawai M."/>
            <person name="Futagami T."/>
            <person name="Toyoda A."/>
            <person name="Takaki Y."/>
            <person name="Nishi S."/>
            <person name="Hori S."/>
            <person name="Arai W."/>
            <person name="Tsubouchi T."/>
            <person name="Morono Y."/>
            <person name="Uchiyama I."/>
            <person name="Ito T."/>
            <person name="Fujiyama A."/>
            <person name="Inagaki F."/>
            <person name="Takami H."/>
        </authorList>
    </citation>
    <scope>NUCLEOTIDE SEQUENCE</scope>
    <source>
        <strain evidence="1">Expedition CK06-06</strain>
    </source>
</reference>
<dbReference type="EMBL" id="BARS01023349">
    <property type="protein sequence ID" value="GAG10516.1"/>
    <property type="molecule type" value="Genomic_DNA"/>
</dbReference>
<organism evidence="1">
    <name type="scientific">marine sediment metagenome</name>
    <dbReference type="NCBI Taxonomy" id="412755"/>
    <lineage>
        <taxon>unclassified sequences</taxon>
        <taxon>metagenomes</taxon>
        <taxon>ecological metagenomes</taxon>
    </lineage>
</organism>
<gene>
    <name evidence="1" type="ORF">S01H1_37185</name>
</gene>
<name>X0WCX3_9ZZZZ</name>
<protein>
    <submittedName>
        <fullName evidence="1">Uncharacterized protein</fullName>
    </submittedName>
</protein>
<comment type="caution">
    <text evidence="1">The sequence shown here is derived from an EMBL/GenBank/DDBJ whole genome shotgun (WGS) entry which is preliminary data.</text>
</comment>
<proteinExistence type="predicted"/>
<feature type="non-terminal residue" evidence="1">
    <location>
        <position position="48"/>
    </location>
</feature>
<evidence type="ECO:0000313" key="1">
    <source>
        <dbReference type="EMBL" id="GAG10516.1"/>
    </source>
</evidence>